<sequence>MRILGTRDDNRLVSDVVALSVQSGASIASVGHRLIGKSHEVQVLRAQLMAEQNLIDEYQCDIKRLKKNRAKTAEKN</sequence>
<reference evidence="1 2" key="1">
    <citation type="journal article" date="2013" name="Nat. Genet.">
        <title>The high-quality draft genome of peach (Prunus persica) identifies unique patterns of genetic diversity, domestication and genome evolution.</title>
        <authorList>
            <consortium name="International Peach Genome Initiative"/>
            <person name="Verde I."/>
            <person name="Abbott A.G."/>
            <person name="Scalabrin S."/>
            <person name="Jung S."/>
            <person name="Shu S."/>
            <person name="Marroni F."/>
            <person name="Zhebentyayeva T."/>
            <person name="Dettori M.T."/>
            <person name="Grimwood J."/>
            <person name="Cattonaro F."/>
            <person name="Zuccolo A."/>
            <person name="Rossini L."/>
            <person name="Jenkins J."/>
            <person name="Vendramin E."/>
            <person name="Meisel L.A."/>
            <person name="Decroocq V."/>
            <person name="Sosinski B."/>
            <person name="Prochnik S."/>
            <person name="Mitros T."/>
            <person name="Policriti A."/>
            <person name="Cipriani G."/>
            <person name="Dondini L."/>
            <person name="Ficklin S."/>
            <person name="Goodstein D.M."/>
            <person name="Xuan P."/>
            <person name="Del Fabbro C."/>
            <person name="Aramini V."/>
            <person name="Copetti D."/>
            <person name="Gonzalez S."/>
            <person name="Horner D.S."/>
            <person name="Falchi R."/>
            <person name="Lucas S."/>
            <person name="Mica E."/>
            <person name="Maldonado J."/>
            <person name="Lazzari B."/>
            <person name="Bielenberg D."/>
            <person name="Pirona R."/>
            <person name="Miculan M."/>
            <person name="Barakat A."/>
            <person name="Testolin R."/>
            <person name="Stella A."/>
            <person name="Tartarini S."/>
            <person name="Tonutti P."/>
            <person name="Arus P."/>
            <person name="Orellana A."/>
            <person name="Wells C."/>
            <person name="Main D."/>
            <person name="Vizzotto G."/>
            <person name="Silva H."/>
            <person name="Salamini F."/>
            <person name="Schmutz J."/>
            <person name="Morgante M."/>
            <person name="Rokhsar D.S."/>
        </authorList>
    </citation>
    <scope>NUCLEOTIDE SEQUENCE [LARGE SCALE GENOMIC DNA]</scope>
    <source>
        <strain evidence="2">cv. Nemared</strain>
    </source>
</reference>
<dbReference type="Proteomes" id="UP000006882">
    <property type="component" value="Chromosome G7"/>
</dbReference>
<gene>
    <name evidence="1" type="ORF">PRUPE_7G095400</name>
</gene>
<protein>
    <submittedName>
        <fullName evidence="1">Uncharacterized protein</fullName>
    </submittedName>
</protein>
<organism evidence="1 2">
    <name type="scientific">Prunus persica</name>
    <name type="common">Peach</name>
    <name type="synonym">Amygdalus persica</name>
    <dbReference type="NCBI Taxonomy" id="3760"/>
    <lineage>
        <taxon>Eukaryota</taxon>
        <taxon>Viridiplantae</taxon>
        <taxon>Streptophyta</taxon>
        <taxon>Embryophyta</taxon>
        <taxon>Tracheophyta</taxon>
        <taxon>Spermatophyta</taxon>
        <taxon>Magnoliopsida</taxon>
        <taxon>eudicotyledons</taxon>
        <taxon>Gunneridae</taxon>
        <taxon>Pentapetalae</taxon>
        <taxon>rosids</taxon>
        <taxon>fabids</taxon>
        <taxon>Rosales</taxon>
        <taxon>Rosaceae</taxon>
        <taxon>Amygdaloideae</taxon>
        <taxon>Amygdaleae</taxon>
        <taxon>Prunus</taxon>
    </lineage>
</organism>
<keyword evidence="2" id="KW-1185">Reference proteome</keyword>
<dbReference type="AlphaFoldDB" id="M5VSL9"/>
<dbReference type="HOGENOM" id="CLU_2659170_0_0_1"/>
<name>M5VSL9_PRUPE</name>
<dbReference type="EMBL" id="CM007657">
    <property type="protein sequence ID" value="ONH95911.1"/>
    <property type="molecule type" value="Genomic_DNA"/>
</dbReference>
<evidence type="ECO:0000313" key="2">
    <source>
        <dbReference type="Proteomes" id="UP000006882"/>
    </source>
</evidence>
<evidence type="ECO:0000313" key="1">
    <source>
        <dbReference type="EMBL" id="ONH95911.1"/>
    </source>
</evidence>
<accession>M5VSL9</accession>
<proteinExistence type="predicted"/>
<dbReference type="Gramene" id="ONH95911">
    <property type="protein sequence ID" value="ONH95911"/>
    <property type="gene ID" value="PRUPE_7G095400"/>
</dbReference>